<evidence type="ECO:0000313" key="2">
    <source>
        <dbReference type="Proteomes" id="UP000582643"/>
    </source>
</evidence>
<dbReference type="Proteomes" id="UP000582643">
    <property type="component" value="Unassembled WGS sequence"/>
</dbReference>
<gene>
    <name evidence="1" type="ORF">GGE06_002397</name>
</gene>
<evidence type="ECO:0000313" key="1">
    <source>
        <dbReference type="EMBL" id="MBB4981487.1"/>
    </source>
</evidence>
<dbReference type="EMBL" id="JACHJY010000003">
    <property type="protein sequence ID" value="MBB4981487.1"/>
    <property type="molecule type" value="Genomic_DNA"/>
</dbReference>
<sequence length="307" mass="34105">MDSEQLKLSSRKWMIAAFTALAEGPSSHDLAVHHAGIAAEHLLKSYLASLHPALVVEGKDFNSLLHATGHGAHASVPAEQVKTIGLAEAHARAQKILRKRMPVDQRALGPLANARNGVAHSGMYDRSEVNAVFTTCLRLIDPLLVELKIDTSYWGRYESLHDRLLEENVEAVRVRLESKLARAKEVFSERYGHLPQKERELVLGTIARVSPPGYIEHDEPATCPACDSQGWLSGDTHVDEDEWAVMFTPFVFTCPACDLRVEHEELEELGGLAEEVKLDEPPTDFYADWEPSEVRGSSWDGGPFHNF</sequence>
<reference evidence="1 2" key="1">
    <citation type="submission" date="2020-08" db="EMBL/GenBank/DDBJ databases">
        <title>Genomic Encyclopedia of Type Strains, Phase III (KMG-III): the genomes of soil and plant-associated and newly described type strains.</title>
        <authorList>
            <person name="Whitman W."/>
        </authorList>
    </citation>
    <scope>NUCLEOTIDE SEQUENCE [LARGE SCALE GENOMIC DNA]</scope>
    <source>
        <strain evidence="1 2">SFB5A</strain>
    </source>
</reference>
<protein>
    <submittedName>
        <fullName evidence="1">Uncharacterized protein</fullName>
    </submittedName>
</protein>
<keyword evidence="2" id="KW-1185">Reference proteome</keyword>
<proteinExistence type="predicted"/>
<organism evidence="1 2">
    <name type="scientific">Streptomyces nymphaeiformis</name>
    <dbReference type="NCBI Taxonomy" id="2663842"/>
    <lineage>
        <taxon>Bacteria</taxon>
        <taxon>Bacillati</taxon>
        <taxon>Actinomycetota</taxon>
        <taxon>Actinomycetes</taxon>
        <taxon>Kitasatosporales</taxon>
        <taxon>Streptomycetaceae</taxon>
        <taxon>Streptomyces</taxon>
    </lineage>
</organism>
<dbReference type="RefSeq" id="WP_184930779.1">
    <property type="nucleotide sequence ID" value="NZ_JACHJY010000003.1"/>
</dbReference>
<name>A0A7W7TY25_9ACTN</name>
<accession>A0A7W7TY25</accession>
<dbReference type="AlphaFoldDB" id="A0A7W7TY25"/>
<comment type="caution">
    <text evidence="1">The sequence shown here is derived from an EMBL/GenBank/DDBJ whole genome shotgun (WGS) entry which is preliminary data.</text>
</comment>